<dbReference type="Gene3D" id="1.10.8.270">
    <property type="entry name" value="putative rabgap domain of human tbc1 domain family member 14 like domains"/>
    <property type="match status" value="1"/>
</dbReference>
<dbReference type="GO" id="GO:0005096">
    <property type="term" value="F:GTPase activator activity"/>
    <property type="evidence" value="ECO:0007669"/>
    <property type="project" value="TreeGrafter"/>
</dbReference>
<sequence>MQREARLCLQQSEQLPEEFLKEESDIGGNAVPASPTLDSDASCAVASSAGAGSLIFESRPWNLPAKEPKEAAKHAHLYTQMIAAARKKATFEARKREKAQKQQLKDEEEQSASAALWSEKILPNWESMCREKKTLELWGRGLPSNVRGRVWSKAIGNELQIKRVTYDYCMERVDMAMSSAKEEEIEAFEQIELDISRTFPQLAIFQKGGPYHESLHRMLSAYTFLSPDVGYVQGMAFLGAFLLLQMEPPEAFIAFSNLLRIPLLQSLFSMHPPDMMPYFKAFETALSSYLPLLAAHFQSLSLSPELYLLDWLMSLYTKPLPLELTCRVWDLFLRDGESTLYRVALGILKRNQSQLLELDFIQAAQLLTTLPVESIPPFEDLLPVVPMTLPLSHLSPSPSSHHSTSLISTPLSGLTASLKNKVKTGGGLFRGSSTNSSVTKTSNAPSSC</sequence>
<dbReference type="GO" id="GO:0016192">
    <property type="term" value="P:vesicle-mediated transport"/>
    <property type="evidence" value="ECO:0007669"/>
    <property type="project" value="UniProtKB-ARBA"/>
</dbReference>
<dbReference type="GO" id="GO:0005773">
    <property type="term" value="C:vacuole"/>
    <property type="evidence" value="ECO:0007669"/>
    <property type="project" value="UniProtKB-ARBA"/>
</dbReference>
<dbReference type="EMBL" id="OB660971">
    <property type="protein sequence ID" value="CAD7226906.1"/>
    <property type="molecule type" value="Genomic_DNA"/>
</dbReference>
<evidence type="ECO:0000313" key="2">
    <source>
        <dbReference type="EMBL" id="CAD7226906.1"/>
    </source>
</evidence>
<dbReference type="InterPro" id="IPR000195">
    <property type="entry name" value="Rab-GAP-TBC_dom"/>
</dbReference>
<dbReference type="PANTHER" id="PTHR47219:SF15">
    <property type="entry name" value="TBC1 DOMAIN FAMILY MEMBER 12 ISOFORM X1"/>
    <property type="match status" value="1"/>
</dbReference>
<dbReference type="InterPro" id="IPR050302">
    <property type="entry name" value="Rab_GAP_TBC_domain"/>
</dbReference>
<protein>
    <submittedName>
        <fullName evidence="2">Uncharacterized protein</fullName>
    </submittedName>
</protein>
<accession>A0A7R8W8I4</accession>
<dbReference type="SMART" id="SM00164">
    <property type="entry name" value="TBC"/>
    <property type="match status" value="1"/>
</dbReference>
<reference evidence="2" key="1">
    <citation type="submission" date="2020-11" db="EMBL/GenBank/DDBJ databases">
        <authorList>
            <person name="Tran Van P."/>
        </authorList>
    </citation>
    <scope>NUCLEOTIDE SEQUENCE</scope>
</reference>
<dbReference type="InterPro" id="IPR035969">
    <property type="entry name" value="Rab-GAP_TBC_sf"/>
</dbReference>
<dbReference type="PROSITE" id="PS50086">
    <property type="entry name" value="TBC_RABGAP"/>
    <property type="match status" value="1"/>
</dbReference>
<dbReference type="GO" id="GO:0031410">
    <property type="term" value="C:cytoplasmic vesicle"/>
    <property type="evidence" value="ECO:0007669"/>
    <property type="project" value="UniProtKB-ARBA"/>
</dbReference>
<dbReference type="FunFam" id="1.10.8.270:FF:000008">
    <property type="entry name" value="Putative TBC1 domain family member 14"/>
    <property type="match status" value="1"/>
</dbReference>
<dbReference type="Pfam" id="PF00566">
    <property type="entry name" value="RabGAP-TBC"/>
    <property type="match status" value="1"/>
</dbReference>
<proteinExistence type="predicted"/>
<dbReference type="Gene3D" id="1.10.10.750">
    <property type="entry name" value="Ypt/Rab-GAP domain of gyp1p, domain 1"/>
    <property type="match status" value="1"/>
</dbReference>
<gene>
    <name evidence="2" type="ORF">CTOB1V02_LOCUS4817</name>
</gene>
<dbReference type="GO" id="GO:0031267">
    <property type="term" value="F:small GTPase binding"/>
    <property type="evidence" value="ECO:0007669"/>
    <property type="project" value="TreeGrafter"/>
</dbReference>
<dbReference type="FunFam" id="1.10.472.80:FF:000006">
    <property type="entry name" value="TBC1 domain family member 14"/>
    <property type="match status" value="1"/>
</dbReference>
<organism evidence="2">
    <name type="scientific">Cyprideis torosa</name>
    <dbReference type="NCBI Taxonomy" id="163714"/>
    <lineage>
        <taxon>Eukaryota</taxon>
        <taxon>Metazoa</taxon>
        <taxon>Ecdysozoa</taxon>
        <taxon>Arthropoda</taxon>
        <taxon>Crustacea</taxon>
        <taxon>Oligostraca</taxon>
        <taxon>Ostracoda</taxon>
        <taxon>Podocopa</taxon>
        <taxon>Podocopida</taxon>
        <taxon>Cytherocopina</taxon>
        <taxon>Cytheroidea</taxon>
        <taxon>Cytherideidae</taxon>
        <taxon>Cyprideis</taxon>
    </lineage>
</organism>
<dbReference type="SUPFAM" id="SSF47923">
    <property type="entry name" value="Ypt/Rab-GAP domain of gyp1p"/>
    <property type="match status" value="2"/>
</dbReference>
<dbReference type="OrthoDB" id="294251at2759"/>
<evidence type="ECO:0000256" key="1">
    <source>
        <dbReference type="SAM" id="MobiDB-lite"/>
    </source>
</evidence>
<dbReference type="Gene3D" id="1.10.472.80">
    <property type="entry name" value="Ypt/Rab-GAP domain of gyp1p, domain 3"/>
    <property type="match status" value="1"/>
</dbReference>
<feature type="region of interest" description="Disordered" evidence="1">
    <location>
        <begin position="429"/>
        <end position="448"/>
    </location>
</feature>
<feature type="compositionally biased region" description="Low complexity" evidence="1">
    <location>
        <begin position="432"/>
        <end position="448"/>
    </location>
</feature>
<dbReference type="PANTHER" id="PTHR47219">
    <property type="entry name" value="RAB GTPASE-ACTIVATING PROTEIN 1-LIKE"/>
    <property type="match status" value="1"/>
</dbReference>
<dbReference type="AlphaFoldDB" id="A0A7R8W8I4"/>
<name>A0A7R8W8I4_9CRUS</name>